<comment type="caution">
    <text evidence="2">The sequence shown here is derived from an EMBL/GenBank/DDBJ whole genome shotgun (WGS) entry which is preliminary data.</text>
</comment>
<dbReference type="EMBL" id="PYDT01000001">
    <property type="protein sequence ID" value="THU74025.1"/>
    <property type="molecule type" value="Genomic_DNA"/>
</dbReference>
<keyword evidence="1" id="KW-0472">Membrane</keyword>
<dbReference type="Proteomes" id="UP000317650">
    <property type="component" value="Chromosome 4"/>
</dbReference>
<name>A0A4V4HA40_MUSBA</name>
<evidence type="ECO:0000313" key="3">
    <source>
        <dbReference type="Proteomes" id="UP000317650"/>
    </source>
</evidence>
<keyword evidence="3" id="KW-1185">Reference proteome</keyword>
<protein>
    <submittedName>
        <fullName evidence="2">Uncharacterized protein</fullName>
    </submittedName>
</protein>
<gene>
    <name evidence="2" type="ORF">C4D60_Mb04t29020</name>
</gene>
<reference evidence="2 3" key="1">
    <citation type="journal article" date="2019" name="Nat. Plants">
        <title>Genome sequencing of Musa balbisiana reveals subgenome evolution and function divergence in polyploid bananas.</title>
        <authorList>
            <person name="Yao X."/>
        </authorList>
    </citation>
    <scope>NUCLEOTIDE SEQUENCE [LARGE SCALE GENOMIC DNA]</scope>
    <source>
        <strain evidence="3">cv. DH-PKW</strain>
        <tissue evidence="2">Leaves</tissue>
    </source>
</reference>
<proteinExistence type="predicted"/>
<evidence type="ECO:0000256" key="1">
    <source>
        <dbReference type="SAM" id="Phobius"/>
    </source>
</evidence>
<sequence>MAGEQHPIPRPWILDFLLPAIVILLIAAHVFALISHRQATASWPGAEKQGPLIREFACSITAALYFCTNEAKEIAVQLHASISDVV</sequence>
<keyword evidence="1" id="KW-1133">Transmembrane helix</keyword>
<dbReference type="AlphaFoldDB" id="A0A4V4HA40"/>
<feature type="transmembrane region" description="Helical" evidence="1">
    <location>
        <begin position="12"/>
        <end position="34"/>
    </location>
</feature>
<evidence type="ECO:0000313" key="2">
    <source>
        <dbReference type="EMBL" id="THU74025.1"/>
    </source>
</evidence>
<accession>A0A4V4HA40</accession>
<organism evidence="2 3">
    <name type="scientific">Musa balbisiana</name>
    <name type="common">Banana</name>
    <dbReference type="NCBI Taxonomy" id="52838"/>
    <lineage>
        <taxon>Eukaryota</taxon>
        <taxon>Viridiplantae</taxon>
        <taxon>Streptophyta</taxon>
        <taxon>Embryophyta</taxon>
        <taxon>Tracheophyta</taxon>
        <taxon>Spermatophyta</taxon>
        <taxon>Magnoliopsida</taxon>
        <taxon>Liliopsida</taxon>
        <taxon>Zingiberales</taxon>
        <taxon>Musaceae</taxon>
        <taxon>Musa</taxon>
    </lineage>
</organism>
<keyword evidence="1" id="KW-0812">Transmembrane</keyword>